<protein>
    <submittedName>
        <fullName evidence="2">Type VI secretion system protein TssA</fullName>
    </submittedName>
</protein>
<dbReference type="EMBL" id="JBHRTI010000004">
    <property type="protein sequence ID" value="MFC3147624.1"/>
    <property type="molecule type" value="Genomic_DNA"/>
</dbReference>
<reference evidence="3" key="1">
    <citation type="journal article" date="2019" name="Int. J. Syst. Evol. Microbiol.">
        <title>The Global Catalogue of Microorganisms (GCM) 10K type strain sequencing project: providing services to taxonomists for standard genome sequencing and annotation.</title>
        <authorList>
            <consortium name="The Broad Institute Genomics Platform"/>
            <consortium name="The Broad Institute Genome Sequencing Center for Infectious Disease"/>
            <person name="Wu L."/>
            <person name="Ma J."/>
        </authorList>
    </citation>
    <scope>NUCLEOTIDE SEQUENCE [LARGE SCALE GENOMIC DNA]</scope>
    <source>
        <strain evidence="3">KCTC 52168</strain>
    </source>
</reference>
<name>A0ABV7H562_9BURK</name>
<accession>A0ABV7H562</accession>
<dbReference type="NCBIfam" id="TIGR03363">
    <property type="entry name" value="VI_chp_8"/>
    <property type="match status" value="1"/>
</dbReference>
<dbReference type="Proteomes" id="UP001595556">
    <property type="component" value="Unassembled WGS sequence"/>
</dbReference>
<evidence type="ECO:0000313" key="3">
    <source>
        <dbReference type="Proteomes" id="UP001595556"/>
    </source>
</evidence>
<comment type="caution">
    <text evidence="2">The sequence shown here is derived from an EMBL/GenBank/DDBJ whole genome shotgun (WGS) entry which is preliminary data.</text>
</comment>
<keyword evidence="3" id="KW-1185">Reference proteome</keyword>
<dbReference type="PANTHER" id="PTHR37951:SF1">
    <property type="entry name" value="TYPE VI SECRETION SYSTEM COMPONENT TSSA1"/>
    <property type="match status" value="1"/>
</dbReference>
<evidence type="ECO:0000259" key="1">
    <source>
        <dbReference type="Pfam" id="PF06812"/>
    </source>
</evidence>
<sequence length="337" mass="36372">MLDIEQLCKPISDESPCGADLEYDAAFLALEQAAQPKAEQQFGDTVIAAEGPDWRTVRSQAIELFGRTKDLRICVHLIRANLALEGFRSLADGLGLVRELCTRYWDGLFPLLDADYDNDPMMRMNALSALAHAEAGLADVRNSAVGKARGVAFQVKSFEYALNPSLVPEGMAVPSDAELRGFLGDLESSEPGSLEALSRVKSEADQLQTWLNEQVGSDRAVDLKPLRDVCGFVVKQVKAVAGSDSGDATTDADGGANAGLGVGAAGLTLGAVGNRDEAIRQLEKLCDLLERTDPANPGPLFIRRGIRLLRMNFIDIIRDLSPESLQQIEHQAGLPRE</sequence>
<dbReference type="InterPro" id="IPR017740">
    <property type="entry name" value="TssA-like"/>
</dbReference>
<gene>
    <name evidence="2" type="primary">tssA</name>
    <name evidence="2" type="ORF">ACFOEN_08215</name>
</gene>
<feature type="domain" description="ImpA N-terminal" evidence="1">
    <location>
        <begin position="9"/>
        <end position="131"/>
    </location>
</feature>
<organism evidence="2 3">
    <name type="scientific">Piscinibacterium candidicorallinum</name>
    <dbReference type="NCBI Taxonomy" id="1793872"/>
    <lineage>
        <taxon>Bacteria</taxon>
        <taxon>Pseudomonadati</taxon>
        <taxon>Pseudomonadota</taxon>
        <taxon>Betaproteobacteria</taxon>
        <taxon>Burkholderiales</taxon>
        <taxon>Piscinibacterium</taxon>
    </lineage>
</organism>
<dbReference type="Pfam" id="PF06812">
    <property type="entry name" value="ImpA_N"/>
    <property type="match status" value="1"/>
</dbReference>
<dbReference type="RefSeq" id="WP_377302883.1">
    <property type="nucleotide sequence ID" value="NZ_CP180191.1"/>
</dbReference>
<dbReference type="PANTHER" id="PTHR37951">
    <property type="entry name" value="CYTOPLASMIC PROTEIN-RELATED"/>
    <property type="match status" value="1"/>
</dbReference>
<dbReference type="InterPro" id="IPR010657">
    <property type="entry name" value="ImpA_N"/>
</dbReference>
<proteinExistence type="predicted"/>
<evidence type="ECO:0000313" key="2">
    <source>
        <dbReference type="EMBL" id="MFC3147624.1"/>
    </source>
</evidence>